<sequence>MASISLSFQLSSVHKASLSPKLDVGRTSLPSAFDVKPFLKELLHVPTGLNVSRTIKDTSRRLLNAFVDSVFQFVDIPYLPNERNFAPTEETGQATTVVNIEGEIPIDFPMGVYLRNGPNPLFGGLKSAVSIFGKASNIWVEGEGMVHALYFTKDSEDCWKVVYNNRFVESLSYIAEKKETKPYFLPAVEGDSPAIIAAYVLNSLRFGKPNKDLSSTNIFEHSGKIYSVTEDHLPHEIDIFTLEKIVADWAVEKSWGRPFTSHPKKAPGTGELVTIGMDALKPFCVLGIVSADGKKILHKANLKLDRSCFVHEIGITEKYNVIINCPLTIDINRLVKGGPLIKFNKEDFTMIGVMPRYGDANSIRWFEVASTCTFHILNCFEDGDEVIVRGCRAQESVIPGPRMNDDRVEWFTRGLKPIDHCEENGNEVGEIFSRIYEWRLNMKTGEVKEKNLTGTSFPLDFPMINEKYTGVKNKYGYAQVVDASACSNFGFKYGMLAKLYLEELSTRPSEMMEHSESEELIKVEYHKLGENTFCSGATFVPKQGSQDEDDGWIVSFVHNEDTNVSQAHIIDTQSFEAEPVAKITLPRRVPYGFHGTYVSRPFHIQQVLKV</sequence>
<dbReference type="AlphaFoldDB" id="A0A835H1J8"/>
<accession>A0A835H1J8</accession>
<keyword evidence="2 5" id="KW-0479">Metal-binding</keyword>
<dbReference type="GO" id="GO:0009570">
    <property type="term" value="C:chloroplast stroma"/>
    <property type="evidence" value="ECO:0007669"/>
    <property type="project" value="TreeGrafter"/>
</dbReference>
<dbReference type="GO" id="GO:0046872">
    <property type="term" value="F:metal ion binding"/>
    <property type="evidence" value="ECO:0007669"/>
    <property type="project" value="UniProtKB-KW"/>
</dbReference>
<proteinExistence type="inferred from homology"/>
<keyword evidence="7" id="KW-1185">Reference proteome</keyword>
<comment type="similarity">
    <text evidence="1">Belongs to the carotenoid oxygenase family.</text>
</comment>
<dbReference type="InterPro" id="IPR004294">
    <property type="entry name" value="Carotenoid_Oase"/>
</dbReference>
<evidence type="ECO:0000256" key="1">
    <source>
        <dbReference type="ARBA" id="ARBA00006787"/>
    </source>
</evidence>
<dbReference type="EMBL" id="JADFTS010000009">
    <property type="protein sequence ID" value="KAF9590614.1"/>
    <property type="molecule type" value="Genomic_DNA"/>
</dbReference>
<dbReference type="GO" id="GO:0016121">
    <property type="term" value="P:carotene catabolic process"/>
    <property type="evidence" value="ECO:0007669"/>
    <property type="project" value="TreeGrafter"/>
</dbReference>
<feature type="binding site" evidence="5">
    <location>
        <position position="375"/>
    </location>
    <ligand>
        <name>Fe cation</name>
        <dbReference type="ChEBI" id="CHEBI:24875"/>
        <note>catalytic</note>
    </ligand>
</feature>
<keyword evidence="3" id="KW-0223">Dioxygenase</keyword>
<evidence type="ECO:0000256" key="2">
    <source>
        <dbReference type="ARBA" id="ARBA00022723"/>
    </source>
</evidence>
<comment type="cofactor">
    <cofactor evidence="5">
        <name>Fe(2+)</name>
        <dbReference type="ChEBI" id="CHEBI:29033"/>
    </cofactor>
    <text evidence="5">Binds 1 Fe(2+) ion per subunit.</text>
</comment>
<keyword evidence="3" id="KW-0560">Oxidoreductase</keyword>
<evidence type="ECO:0000256" key="4">
    <source>
        <dbReference type="ARBA" id="ARBA00023004"/>
    </source>
</evidence>
<evidence type="ECO:0000313" key="7">
    <source>
        <dbReference type="Proteomes" id="UP000631114"/>
    </source>
</evidence>
<evidence type="ECO:0000256" key="5">
    <source>
        <dbReference type="PIRSR" id="PIRSR604294-1"/>
    </source>
</evidence>
<dbReference type="PANTHER" id="PTHR10543:SF142">
    <property type="entry name" value="OS06G0162550 PROTEIN"/>
    <property type="match status" value="1"/>
</dbReference>
<comment type="caution">
    <text evidence="6">The sequence shown here is derived from an EMBL/GenBank/DDBJ whole genome shotgun (WGS) entry which is preliminary data.</text>
</comment>
<keyword evidence="4 5" id="KW-0408">Iron</keyword>
<name>A0A835H1J8_9MAGN</name>
<evidence type="ECO:0000256" key="3">
    <source>
        <dbReference type="ARBA" id="ARBA00022964"/>
    </source>
</evidence>
<dbReference type="GO" id="GO:0010436">
    <property type="term" value="F:carotenoid dioxygenase activity"/>
    <property type="evidence" value="ECO:0007669"/>
    <property type="project" value="TreeGrafter"/>
</dbReference>
<feature type="binding site" evidence="5">
    <location>
        <position position="594"/>
    </location>
    <ligand>
        <name>Fe cation</name>
        <dbReference type="ChEBI" id="CHEBI:24875"/>
        <note>catalytic</note>
    </ligand>
</feature>
<dbReference type="Proteomes" id="UP000631114">
    <property type="component" value="Unassembled WGS sequence"/>
</dbReference>
<reference evidence="6 7" key="1">
    <citation type="submission" date="2020-10" db="EMBL/GenBank/DDBJ databases">
        <title>The Coptis chinensis genome and diversification of protoberbering-type alkaloids.</title>
        <authorList>
            <person name="Wang B."/>
            <person name="Shu S."/>
            <person name="Song C."/>
            <person name="Liu Y."/>
        </authorList>
    </citation>
    <scope>NUCLEOTIDE SEQUENCE [LARGE SCALE GENOMIC DNA]</scope>
    <source>
        <strain evidence="6">HL-2020</strain>
        <tissue evidence="6">Leaf</tissue>
    </source>
</reference>
<feature type="binding site" evidence="5">
    <location>
        <position position="262"/>
    </location>
    <ligand>
        <name>Fe cation</name>
        <dbReference type="ChEBI" id="CHEBI:24875"/>
        <note>catalytic</note>
    </ligand>
</feature>
<dbReference type="PANTHER" id="PTHR10543">
    <property type="entry name" value="BETA-CAROTENE DIOXYGENASE"/>
    <property type="match status" value="1"/>
</dbReference>
<evidence type="ECO:0000313" key="6">
    <source>
        <dbReference type="EMBL" id="KAF9590614.1"/>
    </source>
</evidence>
<gene>
    <name evidence="6" type="ORF">IFM89_035932</name>
</gene>
<organism evidence="6 7">
    <name type="scientific">Coptis chinensis</name>
    <dbReference type="NCBI Taxonomy" id="261450"/>
    <lineage>
        <taxon>Eukaryota</taxon>
        <taxon>Viridiplantae</taxon>
        <taxon>Streptophyta</taxon>
        <taxon>Embryophyta</taxon>
        <taxon>Tracheophyta</taxon>
        <taxon>Spermatophyta</taxon>
        <taxon>Magnoliopsida</taxon>
        <taxon>Ranunculales</taxon>
        <taxon>Ranunculaceae</taxon>
        <taxon>Coptidoideae</taxon>
        <taxon>Coptis</taxon>
    </lineage>
</organism>
<dbReference type="OrthoDB" id="1069523at2759"/>
<feature type="binding site" evidence="5">
    <location>
        <position position="311"/>
    </location>
    <ligand>
        <name>Fe cation</name>
        <dbReference type="ChEBI" id="CHEBI:24875"/>
        <note>catalytic</note>
    </ligand>
</feature>
<protein>
    <submittedName>
        <fullName evidence="6">Uncharacterized protein</fullName>
    </submittedName>
</protein>
<dbReference type="Pfam" id="PF03055">
    <property type="entry name" value="RPE65"/>
    <property type="match status" value="1"/>
</dbReference>